<dbReference type="Gene3D" id="1.10.510.10">
    <property type="entry name" value="Transferase(Phosphotransferase) domain 1"/>
    <property type="match status" value="1"/>
</dbReference>
<dbReference type="EMBL" id="KV919109">
    <property type="protein sequence ID" value="OSX71770.1"/>
    <property type="molecule type" value="Genomic_DNA"/>
</dbReference>
<accession>A0A1X6NTE1</accession>
<gene>
    <name evidence="1" type="ORF">BU14_0502s0004</name>
</gene>
<proteinExistence type="predicted"/>
<protein>
    <recommendedName>
        <fullName evidence="3">Protein kinase domain-containing protein</fullName>
    </recommendedName>
</protein>
<dbReference type="InterPro" id="IPR011009">
    <property type="entry name" value="Kinase-like_dom_sf"/>
</dbReference>
<evidence type="ECO:0008006" key="3">
    <source>
        <dbReference type="Google" id="ProtNLM"/>
    </source>
</evidence>
<dbReference type="AlphaFoldDB" id="A0A1X6NTE1"/>
<dbReference type="Pfam" id="PF06293">
    <property type="entry name" value="Kdo"/>
    <property type="match status" value="1"/>
</dbReference>
<organism evidence="1 2">
    <name type="scientific">Porphyra umbilicalis</name>
    <name type="common">Purple laver</name>
    <name type="synonym">Red alga</name>
    <dbReference type="NCBI Taxonomy" id="2786"/>
    <lineage>
        <taxon>Eukaryota</taxon>
        <taxon>Rhodophyta</taxon>
        <taxon>Bangiophyceae</taxon>
        <taxon>Bangiales</taxon>
        <taxon>Bangiaceae</taxon>
        <taxon>Porphyra</taxon>
    </lineage>
</organism>
<reference evidence="1 2" key="1">
    <citation type="submission" date="2017-03" db="EMBL/GenBank/DDBJ databases">
        <title>WGS assembly of Porphyra umbilicalis.</title>
        <authorList>
            <person name="Brawley S.H."/>
            <person name="Blouin N.A."/>
            <person name="Ficko-Blean E."/>
            <person name="Wheeler G.L."/>
            <person name="Lohr M."/>
            <person name="Goodson H.V."/>
            <person name="Jenkins J.W."/>
            <person name="Blaby-Haas C.E."/>
            <person name="Helliwell K.E."/>
            <person name="Chan C."/>
            <person name="Marriage T."/>
            <person name="Bhattacharya D."/>
            <person name="Klein A.S."/>
            <person name="Badis Y."/>
            <person name="Brodie J."/>
            <person name="Cao Y."/>
            <person name="Collen J."/>
            <person name="Dittami S.M."/>
            <person name="Gachon C.M."/>
            <person name="Green B.R."/>
            <person name="Karpowicz S."/>
            <person name="Kim J.W."/>
            <person name="Kudahl U."/>
            <person name="Lin S."/>
            <person name="Michel G."/>
            <person name="Mittag M."/>
            <person name="Olson B.J."/>
            <person name="Pangilinan J."/>
            <person name="Peng Y."/>
            <person name="Qiu H."/>
            <person name="Shu S."/>
            <person name="Singer J.T."/>
            <person name="Smith A.G."/>
            <person name="Sprecher B.N."/>
            <person name="Wagner V."/>
            <person name="Wang W."/>
            <person name="Wang Z.-Y."/>
            <person name="Yan J."/>
            <person name="Yarish C."/>
            <person name="Zoeuner-Riek S."/>
            <person name="Zhuang Y."/>
            <person name="Zou Y."/>
            <person name="Lindquist E.A."/>
            <person name="Grimwood J."/>
            <person name="Barry K."/>
            <person name="Rokhsar D.S."/>
            <person name="Schmutz J."/>
            <person name="Stiller J.W."/>
            <person name="Grossman A.R."/>
            <person name="Prochnik S.E."/>
        </authorList>
    </citation>
    <scope>NUCLEOTIDE SEQUENCE [LARGE SCALE GENOMIC DNA]</scope>
    <source>
        <strain evidence="1">4086291</strain>
    </source>
</reference>
<dbReference type="OrthoDB" id="2521594at2759"/>
<evidence type="ECO:0000313" key="1">
    <source>
        <dbReference type="EMBL" id="OSX71770.1"/>
    </source>
</evidence>
<dbReference type="SUPFAM" id="SSF56112">
    <property type="entry name" value="Protein kinase-like (PK-like)"/>
    <property type="match status" value="1"/>
</dbReference>
<keyword evidence="2" id="KW-1185">Reference proteome</keyword>
<dbReference type="Proteomes" id="UP000218209">
    <property type="component" value="Unassembled WGS sequence"/>
</dbReference>
<evidence type="ECO:0000313" key="2">
    <source>
        <dbReference type="Proteomes" id="UP000218209"/>
    </source>
</evidence>
<name>A0A1X6NTE1_PORUM</name>
<sequence>MVGTPPCPIEPAYKTHGSSASSNVTTVEARLRRALYDEGRAETRMEKAEAAMSDFTVNGGRDGPELGLLRKQVGRAAAQFDEAAARRVYLEEHLSSTADNATLQALHAGWKATIDVLKEARLAFAPSSARPQEDDHTFQLNVAVHSSSDQTAEKFGKQGPTCLPTAYFDPTLDGRLHQALVPTPDDYEAHGEDLPELSSWVLYKLSMQDAAEDEVGKKRSREDKSFGGRVTAHYRHHHEKVWLQPSLQDMNLPCVYATDLSRPDCVGGVMVPSSCDEDGSGDGSSAFVPLRVRVYKRSSRACSDGLPEAFALGTSVAVGLLQGGVPPARVVVPVDVTNGRSMQFGVVYIACDSMPLCWTLSEELDLSVRGNAIKAHLHLRKVQQHVGKMVQLVRERRVQVSRAAPDLTVIPRTIWAKPGCLTHGVYPALHMEASLHHVLSVLTTLSRAGVRDCVCYPLGFGSASKSRSSEKLWYAFFPNLTITSADNDKAFNMKAPDGHLGSVFAAALGAAVAQIHAAGVVHGDLYISNTVWRKLADGPMQVKIIDWDTCFHVRDDIPAQWVTMWANKCKVRGRYSRNKDARELDLFMVRLVAWATRKEEGSCAQQLWSSVASADSVGACNDYFRELQEHYLKECLDEEHGLAA</sequence>